<reference evidence="2 3" key="1">
    <citation type="journal article" date="2019" name="Sci. Rep.">
        <title>Orb-weaving spider Araneus ventricosus genome elucidates the spidroin gene catalogue.</title>
        <authorList>
            <person name="Kono N."/>
            <person name="Nakamura H."/>
            <person name="Ohtoshi R."/>
            <person name="Moran D.A.P."/>
            <person name="Shinohara A."/>
            <person name="Yoshida Y."/>
            <person name="Fujiwara M."/>
            <person name="Mori M."/>
            <person name="Tomita M."/>
            <person name="Arakawa K."/>
        </authorList>
    </citation>
    <scope>NUCLEOTIDE SEQUENCE [LARGE SCALE GENOMIC DNA]</scope>
</reference>
<name>A0A4Y2E6K3_ARAVE</name>
<evidence type="ECO:0000313" key="2">
    <source>
        <dbReference type="EMBL" id="GBM23919.1"/>
    </source>
</evidence>
<comment type="caution">
    <text evidence="2">The sequence shown here is derived from an EMBL/GenBank/DDBJ whole genome shotgun (WGS) entry which is preliminary data.</text>
</comment>
<evidence type="ECO:0000313" key="3">
    <source>
        <dbReference type="Proteomes" id="UP000499080"/>
    </source>
</evidence>
<sequence>MMDIFRFWDRISTYMLPVILPSIITISATPLEEKHPHTITSPPQCFTLCRIFIILRASPDRSHTLLRFVDPKRSYLLFYNNKTLSQNWESLEICSFAKAKRFEMFYFVKYGLFLWIRLINPGFSILRRTFRVDTFNFKSFAVSLDDISFFFCASLIIIESSRALVFGFLPRPLLV</sequence>
<dbReference type="AlphaFoldDB" id="A0A4Y2E6K3"/>
<feature type="transmembrane region" description="Helical" evidence="1">
    <location>
        <begin position="107"/>
        <end position="127"/>
    </location>
</feature>
<dbReference type="Proteomes" id="UP000499080">
    <property type="component" value="Unassembled WGS sequence"/>
</dbReference>
<feature type="transmembrane region" description="Helical" evidence="1">
    <location>
        <begin position="147"/>
        <end position="169"/>
    </location>
</feature>
<keyword evidence="3" id="KW-1185">Reference proteome</keyword>
<evidence type="ECO:0000256" key="1">
    <source>
        <dbReference type="SAM" id="Phobius"/>
    </source>
</evidence>
<gene>
    <name evidence="2" type="ORF">AVEN_52123_1</name>
</gene>
<keyword evidence="1" id="KW-0472">Membrane</keyword>
<proteinExistence type="predicted"/>
<keyword evidence="1" id="KW-1133">Transmembrane helix</keyword>
<organism evidence="2 3">
    <name type="scientific">Araneus ventricosus</name>
    <name type="common">Orbweaver spider</name>
    <name type="synonym">Epeira ventricosa</name>
    <dbReference type="NCBI Taxonomy" id="182803"/>
    <lineage>
        <taxon>Eukaryota</taxon>
        <taxon>Metazoa</taxon>
        <taxon>Ecdysozoa</taxon>
        <taxon>Arthropoda</taxon>
        <taxon>Chelicerata</taxon>
        <taxon>Arachnida</taxon>
        <taxon>Araneae</taxon>
        <taxon>Araneomorphae</taxon>
        <taxon>Entelegynae</taxon>
        <taxon>Araneoidea</taxon>
        <taxon>Araneidae</taxon>
        <taxon>Araneus</taxon>
    </lineage>
</organism>
<dbReference type="EMBL" id="BGPR01000506">
    <property type="protein sequence ID" value="GBM23919.1"/>
    <property type="molecule type" value="Genomic_DNA"/>
</dbReference>
<protein>
    <submittedName>
        <fullName evidence="2">Uncharacterized protein</fullName>
    </submittedName>
</protein>
<keyword evidence="1" id="KW-0812">Transmembrane</keyword>
<accession>A0A4Y2E6K3</accession>